<dbReference type="AlphaFoldDB" id="A0A0F9FHS7"/>
<feature type="domain" description="YspA cpYpsA-related SLOG" evidence="1">
    <location>
        <begin position="1"/>
        <end position="66"/>
    </location>
</feature>
<name>A0A0F9FHS7_9ZZZZ</name>
<accession>A0A0F9FHS7</accession>
<evidence type="ECO:0000313" key="2">
    <source>
        <dbReference type="EMBL" id="KKL85798.1"/>
    </source>
</evidence>
<protein>
    <recommendedName>
        <fullName evidence="1">YspA cpYpsA-related SLOG domain-containing protein</fullName>
    </recommendedName>
</protein>
<proteinExistence type="predicted"/>
<dbReference type="Pfam" id="PF10686">
    <property type="entry name" value="YAcAr"/>
    <property type="match status" value="1"/>
</dbReference>
<dbReference type="EMBL" id="LAZR01021303">
    <property type="protein sequence ID" value="KKL85798.1"/>
    <property type="molecule type" value="Genomic_DNA"/>
</dbReference>
<gene>
    <name evidence="2" type="ORF">LCGC14_1951150</name>
</gene>
<comment type="caution">
    <text evidence="2">The sequence shown here is derived from an EMBL/GenBank/DDBJ whole genome shotgun (WGS) entry which is preliminary data.</text>
</comment>
<reference evidence="2" key="1">
    <citation type="journal article" date="2015" name="Nature">
        <title>Complex archaea that bridge the gap between prokaryotes and eukaryotes.</title>
        <authorList>
            <person name="Spang A."/>
            <person name="Saw J.H."/>
            <person name="Jorgensen S.L."/>
            <person name="Zaremba-Niedzwiedzka K."/>
            <person name="Martijn J."/>
            <person name="Lind A.E."/>
            <person name="van Eijk R."/>
            <person name="Schleper C."/>
            <person name="Guy L."/>
            <person name="Ettema T.J."/>
        </authorList>
    </citation>
    <scope>NUCLEOTIDE SEQUENCE</scope>
</reference>
<evidence type="ECO:0000259" key="1">
    <source>
        <dbReference type="Pfam" id="PF10686"/>
    </source>
</evidence>
<organism evidence="2">
    <name type="scientific">marine sediment metagenome</name>
    <dbReference type="NCBI Taxonomy" id="412755"/>
    <lineage>
        <taxon>unclassified sequences</taxon>
        <taxon>metagenomes</taxon>
        <taxon>ecological metagenomes</taxon>
    </lineage>
</organism>
<dbReference type="InterPro" id="IPR019627">
    <property type="entry name" value="YAcAr"/>
</dbReference>
<sequence>MKVIVAGTRNFGDPIVVFMAIDSSPWKHQITEVVSGCAQGVDQFGEDYARLKGIKVVRFPADWNKHGKAAGPIRNKQMALYADALVAVWAGRSRGTKNMIDEMERIGKPVHVYMEWL</sequence>